<organism evidence="2 3">
    <name type="scientific">Coniella lustricola</name>
    <dbReference type="NCBI Taxonomy" id="2025994"/>
    <lineage>
        <taxon>Eukaryota</taxon>
        <taxon>Fungi</taxon>
        <taxon>Dikarya</taxon>
        <taxon>Ascomycota</taxon>
        <taxon>Pezizomycotina</taxon>
        <taxon>Sordariomycetes</taxon>
        <taxon>Sordariomycetidae</taxon>
        <taxon>Diaporthales</taxon>
        <taxon>Schizoparmaceae</taxon>
        <taxon>Coniella</taxon>
    </lineage>
</organism>
<accession>A0A2T2ZZI2</accession>
<dbReference type="AlphaFoldDB" id="A0A2T2ZZI2"/>
<dbReference type="Proteomes" id="UP000241462">
    <property type="component" value="Unassembled WGS sequence"/>
</dbReference>
<protein>
    <submittedName>
        <fullName evidence="2">Uncharacterized protein</fullName>
    </submittedName>
</protein>
<name>A0A2T2ZZI2_9PEZI</name>
<proteinExistence type="predicted"/>
<gene>
    <name evidence="2" type="ORF">BD289DRAFT_485222</name>
</gene>
<evidence type="ECO:0000313" key="3">
    <source>
        <dbReference type="Proteomes" id="UP000241462"/>
    </source>
</evidence>
<feature type="compositionally biased region" description="Polar residues" evidence="1">
    <location>
        <begin position="1"/>
        <end position="10"/>
    </location>
</feature>
<feature type="compositionally biased region" description="Low complexity" evidence="1">
    <location>
        <begin position="242"/>
        <end position="251"/>
    </location>
</feature>
<evidence type="ECO:0000256" key="1">
    <source>
        <dbReference type="SAM" id="MobiDB-lite"/>
    </source>
</evidence>
<dbReference type="OrthoDB" id="5408734at2759"/>
<dbReference type="EMBL" id="KZ678544">
    <property type="protein sequence ID" value="PSR80076.1"/>
    <property type="molecule type" value="Genomic_DNA"/>
</dbReference>
<reference evidence="2 3" key="1">
    <citation type="journal article" date="2018" name="Mycol. Prog.">
        <title>Coniella lustricola, a new species from submerged detritus.</title>
        <authorList>
            <person name="Raudabaugh D.B."/>
            <person name="Iturriaga T."/>
            <person name="Carver A."/>
            <person name="Mondo S."/>
            <person name="Pangilinan J."/>
            <person name="Lipzen A."/>
            <person name="He G."/>
            <person name="Amirebrahimi M."/>
            <person name="Grigoriev I.V."/>
            <person name="Miller A.N."/>
        </authorList>
    </citation>
    <scope>NUCLEOTIDE SEQUENCE [LARGE SCALE GENOMIC DNA]</scope>
    <source>
        <strain evidence="2 3">B22-T-1</strain>
    </source>
</reference>
<feature type="compositionally biased region" description="Polar residues" evidence="1">
    <location>
        <begin position="252"/>
        <end position="262"/>
    </location>
</feature>
<feature type="compositionally biased region" description="Polar residues" evidence="1">
    <location>
        <begin position="117"/>
        <end position="129"/>
    </location>
</feature>
<evidence type="ECO:0000313" key="2">
    <source>
        <dbReference type="EMBL" id="PSR80076.1"/>
    </source>
</evidence>
<feature type="region of interest" description="Disordered" evidence="1">
    <location>
        <begin position="1"/>
        <end position="40"/>
    </location>
</feature>
<dbReference type="InParanoid" id="A0A2T2ZZI2"/>
<keyword evidence="3" id="KW-1185">Reference proteome</keyword>
<feature type="region of interest" description="Disordered" evidence="1">
    <location>
        <begin position="220"/>
        <end position="301"/>
    </location>
</feature>
<sequence length="301" mass="32828">MASSPTQTPAQPAKGAPQLDFMSDEQLEKDWKPNARRPQSTIARSFSAELEGIFRIDNSVAELDAKLDERKHTVQTQASELEALEQRIREMEERLKRNAINPAPQTTIPERRPIAHQPSNSTLTATNTEQQKHGGSRPGTAKASQQAVPGALPPTPTASEGEYEFVPDPFTTSFGPEYPRYRHQLLLPRMMNSPAIPSIGVSGMLGPGAAASAALLQNQAQQLRSQHYHHHHPHPPPPPQPSQSQQQQPQYNQHLIHNTPSAPSAADARSVKSVRTIGSESGSADFVIVPGPDGDGEQDHH</sequence>
<feature type="region of interest" description="Disordered" evidence="1">
    <location>
        <begin position="96"/>
        <end position="166"/>
    </location>
</feature>